<organism evidence="1">
    <name type="scientific">marine sediment metagenome</name>
    <dbReference type="NCBI Taxonomy" id="412755"/>
    <lineage>
        <taxon>unclassified sequences</taxon>
        <taxon>metagenomes</taxon>
        <taxon>ecological metagenomes</taxon>
    </lineage>
</organism>
<dbReference type="AlphaFoldDB" id="A0A0F9TK85"/>
<comment type="caution">
    <text evidence="1">The sequence shown here is derived from an EMBL/GenBank/DDBJ whole genome shotgun (WGS) entry which is preliminary data.</text>
</comment>
<reference evidence="1" key="1">
    <citation type="journal article" date="2015" name="Nature">
        <title>Complex archaea that bridge the gap between prokaryotes and eukaryotes.</title>
        <authorList>
            <person name="Spang A."/>
            <person name="Saw J.H."/>
            <person name="Jorgensen S.L."/>
            <person name="Zaremba-Niedzwiedzka K."/>
            <person name="Martijn J."/>
            <person name="Lind A.E."/>
            <person name="van Eijk R."/>
            <person name="Schleper C."/>
            <person name="Guy L."/>
            <person name="Ettema T.J."/>
        </authorList>
    </citation>
    <scope>NUCLEOTIDE SEQUENCE</scope>
</reference>
<sequence>MILLVSIVTSKLSLSETEKITTLDNEKLNLTKAEKGKIDSNYENFKLGKVIDYQKGTYHTYINFDSGYRVITINKNFEKVT</sequence>
<proteinExistence type="predicted"/>
<name>A0A0F9TK85_9ZZZZ</name>
<protein>
    <submittedName>
        <fullName evidence="1">Uncharacterized protein</fullName>
    </submittedName>
</protein>
<accession>A0A0F9TK85</accession>
<evidence type="ECO:0000313" key="1">
    <source>
        <dbReference type="EMBL" id="KKN49431.1"/>
    </source>
</evidence>
<dbReference type="EMBL" id="LAZR01001168">
    <property type="protein sequence ID" value="KKN49431.1"/>
    <property type="molecule type" value="Genomic_DNA"/>
</dbReference>
<gene>
    <name evidence="1" type="ORF">LCGC14_0642680</name>
</gene>